<name>A0A4V2Y2L5_9ACTN</name>
<dbReference type="InterPro" id="IPR049050">
    <property type="entry name" value="nSTAND3"/>
</dbReference>
<dbReference type="Pfam" id="PF20720">
    <property type="entry name" value="nSTAND3"/>
    <property type="match status" value="1"/>
</dbReference>
<gene>
    <name evidence="2" type="ORF">E1283_19985</name>
</gene>
<dbReference type="OrthoDB" id="3848913at2"/>
<dbReference type="SUPFAM" id="SSF52540">
    <property type="entry name" value="P-loop containing nucleoside triphosphate hydrolases"/>
    <property type="match status" value="1"/>
</dbReference>
<dbReference type="EMBL" id="SMKI01000214">
    <property type="protein sequence ID" value="TDC73125.1"/>
    <property type="molecule type" value="Genomic_DNA"/>
</dbReference>
<sequence>MTDLGTLIGQGDGPINTGSGHQYNYNLNVLAEAYQRLGTFGQDARAVAERDLNLLFQRFVPPPRFGRARQTLHDHGTVLVSGQPGTGRRAAARMLLYELGPISVRLHEIDVGGDQDAAGLDGGVVGEGDRILLDLSATDSLRFVRLRRELSAFRAVIEDRDARLAVVLPPRLKEFLSPELLALTVTVARPRANEMFMRHLRRNQVISSPAELTSPKLAKYISEAPMRDLARLAHSIREERDAAPAAPFAEWCGAALGVLSTEVGDGRHVVVVLNE</sequence>
<keyword evidence="3" id="KW-1185">Reference proteome</keyword>
<evidence type="ECO:0000313" key="3">
    <source>
        <dbReference type="Proteomes" id="UP000295345"/>
    </source>
</evidence>
<dbReference type="AlphaFoldDB" id="A0A4V2Y2L5"/>
<protein>
    <recommendedName>
        <fullName evidence="1">Novel STAND NTPase 3 domain-containing protein</fullName>
    </recommendedName>
</protein>
<evidence type="ECO:0000313" key="2">
    <source>
        <dbReference type="EMBL" id="TDC73125.1"/>
    </source>
</evidence>
<comment type="caution">
    <text evidence="2">The sequence shown here is derived from an EMBL/GenBank/DDBJ whole genome shotgun (WGS) entry which is preliminary data.</text>
</comment>
<proteinExistence type="predicted"/>
<organism evidence="2 3">
    <name type="scientific">Streptomyces hainanensis</name>
    <dbReference type="NCBI Taxonomy" id="402648"/>
    <lineage>
        <taxon>Bacteria</taxon>
        <taxon>Bacillati</taxon>
        <taxon>Actinomycetota</taxon>
        <taxon>Actinomycetes</taxon>
        <taxon>Kitasatosporales</taxon>
        <taxon>Streptomycetaceae</taxon>
        <taxon>Streptomyces</taxon>
    </lineage>
</organism>
<feature type="domain" description="Novel STAND NTPase 3" evidence="1">
    <location>
        <begin position="59"/>
        <end position="101"/>
    </location>
</feature>
<evidence type="ECO:0000259" key="1">
    <source>
        <dbReference type="Pfam" id="PF20720"/>
    </source>
</evidence>
<dbReference type="InterPro" id="IPR027417">
    <property type="entry name" value="P-loop_NTPase"/>
</dbReference>
<dbReference type="RefSeq" id="WP_132819470.1">
    <property type="nucleotide sequence ID" value="NZ_SMKI01000214.1"/>
</dbReference>
<dbReference type="Proteomes" id="UP000295345">
    <property type="component" value="Unassembled WGS sequence"/>
</dbReference>
<accession>A0A4V2Y2L5</accession>
<reference evidence="2 3" key="1">
    <citation type="submission" date="2019-03" db="EMBL/GenBank/DDBJ databases">
        <title>Draft genome sequences of novel Actinobacteria.</title>
        <authorList>
            <person name="Sahin N."/>
            <person name="Ay H."/>
            <person name="Saygin H."/>
        </authorList>
    </citation>
    <scope>NUCLEOTIDE SEQUENCE [LARGE SCALE GENOMIC DNA]</scope>
    <source>
        <strain evidence="2 3">DSM 41900</strain>
    </source>
</reference>